<evidence type="ECO:0000256" key="8">
    <source>
        <dbReference type="SAM" id="MobiDB-lite"/>
    </source>
</evidence>
<dbReference type="EC" id="3.2.2.6" evidence="1"/>
<keyword evidence="4" id="KW-0378">Hydrolase</keyword>
<dbReference type="Pfam" id="PF23282">
    <property type="entry name" value="WHD_ROQ1"/>
    <property type="match status" value="1"/>
</dbReference>
<keyword evidence="6" id="KW-0520">NAD</keyword>
<evidence type="ECO:0000313" key="10">
    <source>
        <dbReference type="EMBL" id="KAL1190809.1"/>
    </source>
</evidence>
<protein>
    <recommendedName>
        <fullName evidence="1">ADP-ribosyl cyclase/cyclic ADP-ribose hydrolase</fullName>
        <ecNumber evidence="1">3.2.2.6</ecNumber>
    </recommendedName>
</protein>
<dbReference type="GO" id="GO:0051707">
    <property type="term" value="P:response to other organism"/>
    <property type="evidence" value="ECO:0007669"/>
    <property type="project" value="UniProtKB-ARBA"/>
</dbReference>
<dbReference type="Gene3D" id="3.40.50.300">
    <property type="entry name" value="P-loop containing nucleotide triphosphate hydrolases"/>
    <property type="match status" value="1"/>
</dbReference>
<reference evidence="10 11" key="1">
    <citation type="submission" date="2024-04" db="EMBL/GenBank/DDBJ databases">
        <title>Genome assembly C_amara_ONT_v2.</title>
        <authorList>
            <person name="Yant L."/>
            <person name="Moore C."/>
            <person name="Slenker M."/>
        </authorList>
    </citation>
    <scope>NUCLEOTIDE SEQUENCE [LARGE SCALE GENOMIC DNA]</scope>
    <source>
        <tissue evidence="10">Leaf</tissue>
    </source>
</reference>
<dbReference type="FunFam" id="3.40.50.300:FF:001002">
    <property type="entry name" value="Disease resistance protein (TIR-NBS-LRR class)"/>
    <property type="match status" value="1"/>
</dbReference>
<dbReference type="InterPro" id="IPR042197">
    <property type="entry name" value="Apaf_helical"/>
</dbReference>
<dbReference type="InterPro" id="IPR035897">
    <property type="entry name" value="Toll_tir_struct_dom_sf"/>
</dbReference>
<dbReference type="InterPro" id="IPR002182">
    <property type="entry name" value="NB-ARC"/>
</dbReference>
<comment type="catalytic activity">
    <reaction evidence="7">
        <text>NAD(+) + H2O = ADP-D-ribose + nicotinamide + H(+)</text>
        <dbReference type="Rhea" id="RHEA:16301"/>
        <dbReference type="ChEBI" id="CHEBI:15377"/>
        <dbReference type="ChEBI" id="CHEBI:15378"/>
        <dbReference type="ChEBI" id="CHEBI:17154"/>
        <dbReference type="ChEBI" id="CHEBI:57540"/>
        <dbReference type="ChEBI" id="CHEBI:57967"/>
        <dbReference type="EC" id="3.2.2.6"/>
    </reaction>
    <physiologicalReaction direction="left-to-right" evidence="7">
        <dbReference type="Rhea" id="RHEA:16302"/>
    </physiologicalReaction>
</comment>
<proteinExistence type="predicted"/>
<dbReference type="InterPro" id="IPR032675">
    <property type="entry name" value="LRR_dom_sf"/>
</dbReference>
<dbReference type="InterPro" id="IPR045344">
    <property type="entry name" value="C-JID"/>
</dbReference>
<evidence type="ECO:0000256" key="1">
    <source>
        <dbReference type="ARBA" id="ARBA00011982"/>
    </source>
</evidence>
<dbReference type="SUPFAM" id="SSF52200">
    <property type="entry name" value="Toll/Interleukin receptor TIR domain"/>
    <property type="match status" value="1"/>
</dbReference>
<feature type="domain" description="TIR" evidence="9">
    <location>
        <begin position="108"/>
        <end position="272"/>
    </location>
</feature>
<dbReference type="InterPro" id="IPR011713">
    <property type="entry name" value="Leu-rich_rpt_3"/>
</dbReference>
<accession>A0ABD0ZK86</accession>
<evidence type="ECO:0000256" key="2">
    <source>
        <dbReference type="ARBA" id="ARBA00022614"/>
    </source>
</evidence>
<dbReference type="SUPFAM" id="SSF52058">
    <property type="entry name" value="L domain-like"/>
    <property type="match status" value="3"/>
</dbReference>
<dbReference type="InterPro" id="IPR036390">
    <property type="entry name" value="WH_DNA-bd_sf"/>
</dbReference>
<dbReference type="Pfam" id="PF07725">
    <property type="entry name" value="LRR_3"/>
    <property type="match status" value="1"/>
</dbReference>
<dbReference type="PANTHER" id="PTHR11017">
    <property type="entry name" value="LEUCINE-RICH REPEAT-CONTAINING PROTEIN"/>
    <property type="match status" value="1"/>
</dbReference>
<dbReference type="FunFam" id="3.80.10.10:FF:000845">
    <property type="entry name" value="Disease resistance protein (TIR-NBS-LRR class)"/>
    <property type="match status" value="1"/>
</dbReference>
<dbReference type="EMBL" id="JBANAX010000868">
    <property type="protein sequence ID" value="KAL1190809.1"/>
    <property type="molecule type" value="Genomic_DNA"/>
</dbReference>
<keyword evidence="11" id="KW-1185">Reference proteome</keyword>
<keyword evidence="2" id="KW-0433">Leucine-rich repeat</keyword>
<evidence type="ECO:0000256" key="6">
    <source>
        <dbReference type="ARBA" id="ARBA00023027"/>
    </source>
</evidence>
<keyword evidence="3" id="KW-0677">Repeat</keyword>
<dbReference type="InterPro" id="IPR058192">
    <property type="entry name" value="WHD_ROQ1-like"/>
</dbReference>
<dbReference type="InterPro" id="IPR006553">
    <property type="entry name" value="Leu-rich_rpt_Cys-con_subtyp"/>
</dbReference>
<dbReference type="InterPro" id="IPR055414">
    <property type="entry name" value="LRR_R13L4/SHOC2-like"/>
</dbReference>
<dbReference type="Gene3D" id="1.10.8.430">
    <property type="entry name" value="Helical domain of apoptotic protease-activating factors"/>
    <property type="match status" value="1"/>
</dbReference>
<sequence>MEEELQNGGSATPTKELAVVVAAAHEMEEDEPMVGPGPASCGKRKRPVLNSENSLPSAKRPLFTRLMNSSFSLGFFSLFRKFIFQQDNKDTNSLSLTSAPSSSLPQIWKHDVFPSFHGPDVRKNFLCHVLRVFRGMGINPFIDNDIERSKSIGPELVEAIRGSKIAIILLSKNYASSSWCLDELAEIMQCREVLGQIVMTIFYEVEPTNVRKQEGDFGKAFRRTCKGKTKEHIERWRKALEDVAKIAGEHSRNWVNEAAMIDKIATDVSNKLNNSTLSRDFDGLVGMRAHMERMGELLRLDLDEVRMIGIWGPPGIGKTTIARYLFNQVCSSFQHGTIMVNIKACYPTPCLDEYSAQLQLQNQMLSQVINHKGTMISHLGVAQERLKDKKVLLVLDDLDQLGQLNALAKETQWFGPGSRIIITTENLRVLNASGVNHIYKVNFPSSDEAFQIFCMNAFGQKHPDDGFYELAREVTNLAGELPLGLKVLGSALRGMSKQEWERRLPRLKTRLNGEIESIIKFSYDALEDEEKYLFLYIACLFSFEVPHKVEELLAKQIEGVRQSIDVLAEKSLISIDPYGIEMHTLLVKFGRETSREQFVHGRVKRQLLVGERDICEVLSGETTDSRRFIGINLDLSKIEEELNISEKAIERMSDLQFVSIYGPLESHDYNERLHSLLYHSQKMRSLHWESFQNICLPSNFNPDFLVELVMPNSCLQKLWEKSKSLGNLKWMDLSGSNYLRELPDLSTATNLEELILSYCSSLVELPDLSTATNLEELILSFCSSLVELPSSIGKLTSLQLLDLSGCSSLIELPSSIGNATNLQELNLSECSRLVKLPSSIGDITNLETLDLSHCSSLVKLPSSIGDITNLESLDLSNCSSLVELPSSIGDITNLESLDLSYCSSLVELPSSVGDITNLESLGLSYCSSLVELPSSIGNLQKLKDLRMFGCSSLVELPSSVGDITNLESLDLSYCSSLVELPSSIGNLQKLKDLRMFGCSSLVELPSSVGDITNLESLDLSYCSSLVELPSSVGDITNLEILDLYNCSSLVELPSSVGDITNLESLDLSYCSSLVELPSSIGNLQKLKALRIFGCSSLVELPSSVGDITNLGRLDLSYCSSLVELPSSIGGITNLESLPLSNCSSLVELPSSIGNLQKLKDLRMFGCSSLAELPSSVGDITNLESLDLSYCSSLVELPSSVGDITNLKSLRLSNCSSLVELPSSIGNLQKLYWLSLCGCSKLEALPTNINLKSLSWLDLTNYSQLKSFPEISTNIKDLILVGTAVKEVPLSIMSWSRLSELRMSYFESLKEFPHALDIITELYLNEEDIQEVPPWVKGMSRLYKLRLKDCNNLVSLPQFSDSLRCIEADNCKSLERLDCSFNHPDIRLHFTNCFKLNQEARDLIMHTSSGGYAILPGTEVPACFDYRATAGGPLTIKLNESSLPTTMKLKACIVLVMDKEETVYVDESMMLVKIDIMDKQNDLPVLCMPSYHDIYPMLSEHIYTFEFEAREVTSTELVFEFNTYDNNWKIGECGLYQILEVNEHDESFTDSIDG</sequence>
<evidence type="ECO:0000256" key="5">
    <source>
        <dbReference type="ARBA" id="ARBA00022821"/>
    </source>
</evidence>
<evidence type="ECO:0000259" key="9">
    <source>
        <dbReference type="PROSITE" id="PS50104"/>
    </source>
</evidence>
<dbReference type="Pfam" id="PF00560">
    <property type="entry name" value="LRR_1"/>
    <property type="match status" value="1"/>
</dbReference>
<dbReference type="InterPro" id="IPR001611">
    <property type="entry name" value="Leu-rich_rpt"/>
</dbReference>
<name>A0ABD0ZK86_CARAN</name>
<dbReference type="InterPro" id="IPR044974">
    <property type="entry name" value="Disease_R_plants"/>
</dbReference>
<dbReference type="InterPro" id="IPR000157">
    <property type="entry name" value="TIR_dom"/>
</dbReference>
<comment type="caution">
    <text evidence="10">The sequence shown here is derived from an EMBL/GenBank/DDBJ whole genome shotgun (WGS) entry which is preliminary data.</text>
</comment>
<dbReference type="SUPFAM" id="SSF46785">
    <property type="entry name" value="Winged helix' DNA-binding domain"/>
    <property type="match status" value="1"/>
</dbReference>
<dbReference type="PRINTS" id="PR00364">
    <property type="entry name" value="DISEASERSIST"/>
</dbReference>
<organism evidence="10 11">
    <name type="scientific">Cardamine amara subsp. amara</name>
    <dbReference type="NCBI Taxonomy" id="228776"/>
    <lineage>
        <taxon>Eukaryota</taxon>
        <taxon>Viridiplantae</taxon>
        <taxon>Streptophyta</taxon>
        <taxon>Embryophyta</taxon>
        <taxon>Tracheophyta</taxon>
        <taxon>Spermatophyta</taxon>
        <taxon>Magnoliopsida</taxon>
        <taxon>eudicotyledons</taxon>
        <taxon>Gunneridae</taxon>
        <taxon>Pentapetalae</taxon>
        <taxon>rosids</taxon>
        <taxon>malvids</taxon>
        <taxon>Brassicales</taxon>
        <taxon>Brassicaceae</taxon>
        <taxon>Cardamineae</taxon>
        <taxon>Cardamine</taxon>
    </lineage>
</organism>
<dbReference type="FunFam" id="3.40.50.10140:FF:000007">
    <property type="entry name" value="Disease resistance protein (TIR-NBS-LRR class)"/>
    <property type="match status" value="1"/>
</dbReference>
<dbReference type="Pfam" id="PF23598">
    <property type="entry name" value="LRR_14"/>
    <property type="match status" value="3"/>
</dbReference>
<dbReference type="Pfam" id="PF20160">
    <property type="entry name" value="C-JID"/>
    <property type="match status" value="1"/>
</dbReference>
<dbReference type="SMART" id="SM00255">
    <property type="entry name" value="TIR"/>
    <property type="match status" value="1"/>
</dbReference>
<dbReference type="PANTHER" id="PTHR11017:SF411">
    <property type="entry name" value="ADP-RIBOSYL CYCLASE_CYCLIC ADP-RIBOSE HYDROLASE-RELATED"/>
    <property type="match status" value="1"/>
</dbReference>
<dbReference type="SUPFAM" id="SSF52540">
    <property type="entry name" value="P-loop containing nucleoside triphosphate hydrolases"/>
    <property type="match status" value="1"/>
</dbReference>
<dbReference type="Gene3D" id="3.80.10.10">
    <property type="entry name" value="Ribonuclease Inhibitor"/>
    <property type="match status" value="5"/>
</dbReference>
<dbReference type="FunFam" id="1.10.8.430:FF:000002">
    <property type="entry name" value="Disease resistance protein (TIR-NBS-LRR class)"/>
    <property type="match status" value="1"/>
</dbReference>
<evidence type="ECO:0000313" key="11">
    <source>
        <dbReference type="Proteomes" id="UP001558713"/>
    </source>
</evidence>
<dbReference type="GO" id="GO:0006952">
    <property type="term" value="P:defense response"/>
    <property type="evidence" value="ECO:0007669"/>
    <property type="project" value="UniProtKB-KW"/>
</dbReference>
<dbReference type="GO" id="GO:0061809">
    <property type="term" value="F:NAD+ nucleosidase activity, cyclic ADP-ribose generating"/>
    <property type="evidence" value="ECO:0007669"/>
    <property type="project" value="UniProtKB-EC"/>
</dbReference>
<evidence type="ECO:0000256" key="7">
    <source>
        <dbReference type="ARBA" id="ARBA00047304"/>
    </source>
</evidence>
<dbReference type="PROSITE" id="PS50104">
    <property type="entry name" value="TIR"/>
    <property type="match status" value="1"/>
</dbReference>
<gene>
    <name evidence="10" type="ORF">V5N11_006142</name>
</gene>
<feature type="region of interest" description="Disordered" evidence="8">
    <location>
        <begin position="28"/>
        <end position="53"/>
    </location>
</feature>
<evidence type="ECO:0000256" key="4">
    <source>
        <dbReference type="ARBA" id="ARBA00022801"/>
    </source>
</evidence>
<evidence type="ECO:0000256" key="3">
    <source>
        <dbReference type="ARBA" id="ARBA00022737"/>
    </source>
</evidence>
<keyword evidence="5" id="KW-0611">Plant defense</keyword>
<dbReference type="InterPro" id="IPR027417">
    <property type="entry name" value="P-loop_NTPase"/>
</dbReference>
<dbReference type="Pfam" id="PF01582">
    <property type="entry name" value="TIR"/>
    <property type="match status" value="1"/>
</dbReference>
<dbReference type="Pfam" id="PF00931">
    <property type="entry name" value="NB-ARC"/>
    <property type="match status" value="1"/>
</dbReference>
<dbReference type="Proteomes" id="UP001558713">
    <property type="component" value="Unassembled WGS sequence"/>
</dbReference>
<dbReference type="Gene3D" id="3.40.50.10140">
    <property type="entry name" value="Toll/interleukin-1 receptor homology (TIR) domain"/>
    <property type="match status" value="1"/>
</dbReference>
<dbReference type="SMART" id="SM00367">
    <property type="entry name" value="LRR_CC"/>
    <property type="match status" value="14"/>
</dbReference>